<feature type="compositionally biased region" description="Low complexity" evidence="1">
    <location>
        <begin position="55"/>
        <end position="65"/>
    </location>
</feature>
<dbReference type="PANTHER" id="PTHR47765:SF2">
    <property type="entry name" value="EXONUCLEASE MUT-7 HOMOLOG"/>
    <property type="match status" value="1"/>
</dbReference>
<dbReference type="GeneID" id="93591278"/>
<dbReference type="InterPro" id="IPR052408">
    <property type="entry name" value="Exonuclease_MUT-7-like"/>
</dbReference>
<feature type="region of interest" description="Disordered" evidence="1">
    <location>
        <begin position="743"/>
        <end position="841"/>
    </location>
</feature>
<feature type="compositionally biased region" description="Low complexity" evidence="1">
    <location>
        <begin position="77"/>
        <end position="95"/>
    </location>
</feature>
<dbReference type="GO" id="GO:0008408">
    <property type="term" value="F:3'-5' exonuclease activity"/>
    <property type="evidence" value="ECO:0007669"/>
    <property type="project" value="InterPro"/>
</dbReference>
<evidence type="ECO:0000313" key="3">
    <source>
        <dbReference type="EMBL" id="RVD81090.1"/>
    </source>
</evidence>
<comment type="caution">
    <text evidence="3">The sequence shown here is derived from an EMBL/GenBank/DDBJ whole genome shotgun (WGS) entry which is preliminary data.</text>
</comment>
<dbReference type="STRING" id="97331.A0A436ZQA5"/>
<dbReference type="GO" id="GO:0006139">
    <property type="term" value="P:nucleobase-containing compound metabolic process"/>
    <property type="evidence" value="ECO:0007669"/>
    <property type="project" value="InterPro"/>
</dbReference>
<feature type="compositionally biased region" description="Low complexity" evidence="1">
    <location>
        <begin position="123"/>
        <end position="152"/>
    </location>
</feature>
<dbReference type="CDD" id="cd06141">
    <property type="entry name" value="WRN_exo"/>
    <property type="match status" value="1"/>
</dbReference>
<accession>A0A436ZQA5</accession>
<dbReference type="Pfam" id="PF01612">
    <property type="entry name" value="DNA_pol_A_exo1"/>
    <property type="match status" value="1"/>
</dbReference>
<organism evidence="3 4">
    <name type="scientific">Arthrobotrys flagrans</name>
    <name type="common">Nematode-trapping fungus</name>
    <name type="synonym">Trichothecium flagrans</name>
    <dbReference type="NCBI Taxonomy" id="97331"/>
    <lineage>
        <taxon>Eukaryota</taxon>
        <taxon>Fungi</taxon>
        <taxon>Dikarya</taxon>
        <taxon>Ascomycota</taxon>
        <taxon>Pezizomycotina</taxon>
        <taxon>Orbiliomycetes</taxon>
        <taxon>Orbiliales</taxon>
        <taxon>Orbiliaceae</taxon>
        <taxon>Arthrobotrys</taxon>
    </lineage>
</organism>
<sequence>MSRRLPTLQVRAATTSIGRPAARCCFHTIIMEEQTIPGSSGGGGGGGGVSGGSAAGPANTTNTPTKMAPPFTTAYQPSATTSPSPFSNNSSSPMTPITPSNAHRLWNPSRGIIFAPSPMTPVSPFASASSTTSTPLSRGFKTKSSSRSSFDTPTPPTDSPSGILESPTARRVQPKKRFSRGPDWAGLMNLTVDGKEKEKVPVGFDTFQGDLLADSTGGPLSDVKTLQDAVGALADEIEADTAAPLEETEGEEFEDLGIERVRTPEGIEIIKWKGKPIVYTEEKDPYVPLEYQASEEVLTAAVEASGDFDMNHYTNSEGNAPTIHYVTDVDEMEEVSKLFENDRAIGFDMEWLATSILKPTVSDRDIRNSTSVIQIANQERVAIFHLAKFPATTKKFLAPTLKKIIEDPGILKMGVSIKGDMTRLSTVINVSPAGVLELSQFHSLIFAAEGNVPPPGKSLPMSLTNLCKEHLKLPLHKGDVRTSNWSRALDDEQKLYAANDAYASYRIYDAIEERRCALDPRPALPPLHAVNHEETIESYHKRKALAAKNEGTPKKPSVIRVPKDAGPQLVQAYDWVKEYAKSKPDGILGTGPANLRCYALWHHQDLDVEDTAAACRDPPLGSAYVAQCILEAILIEKLPYHPVRLLWVMRELSKEASGRFYPLKLEANIKIKEHKERQEQAAAAKAQAKAEAAKAKSVAVKARASSEHIGWDAEDTGKAQRIVISRRASREHVGWNVGDAEASWPQSRYRSSADPKSSGGKLKGRPKDTDGPPPVRYHLSLDAGEKQPRSRPLVRAVTTDWGGTMNSSPGTDGAADVNESDIQTLNPEQPGGKKSILPPRSLIRKTHGLNSWLYKDPAKDDSDDTTNAPMQRTQSSPPRLTFRRRSLESTDSDQGPTISFHASGELGDVVGGFGAGEVREIAEDIDGEDAVSLRESRSEPNLVRKRPIWIGVPSRRRKNDDL</sequence>
<evidence type="ECO:0000313" key="4">
    <source>
        <dbReference type="Proteomes" id="UP000283090"/>
    </source>
</evidence>
<feature type="compositionally biased region" description="Polar residues" evidence="1">
    <location>
        <begin position="865"/>
        <end position="878"/>
    </location>
</feature>
<protein>
    <recommendedName>
        <fullName evidence="2">3'-5' exonuclease domain-containing protein</fullName>
    </recommendedName>
</protein>
<reference evidence="3 4" key="1">
    <citation type="submission" date="2019-01" db="EMBL/GenBank/DDBJ databases">
        <title>Intercellular communication is required for trap formation in the nematode-trapping fungus Duddingtonia flagrans.</title>
        <authorList>
            <person name="Youssar L."/>
            <person name="Wernet V."/>
            <person name="Hensel N."/>
            <person name="Hildebrandt H.-G."/>
            <person name="Fischer R."/>
        </authorList>
    </citation>
    <scope>NUCLEOTIDE SEQUENCE [LARGE SCALE GENOMIC DNA]</scope>
    <source>
        <strain evidence="3 4">CBS H-5679</strain>
    </source>
</reference>
<dbReference type="PANTHER" id="PTHR47765">
    <property type="entry name" value="3'-5' EXONUCLEASE DOMAIN-CONTAINING PROTEIN"/>
    <property type="match status" value="1"/>
</dbReference>
<dbReference type="AlphaFoldDB" id="A0A436ZQA5"/>
<dbReference type="GO" id="GO:0003676">
    <property type="term" value="F:nucleic acid binding"/>
    <property type="evidence" value="ECO:0007669"/>
    <property type="project" value="InterPro"/>
</dbReference>
<feature type="region of interest" description="Disordered" evidence="1">
    <location>
        <begin position="123"/>
        <end position="181"/>
    </location>
</feature>
<proteinExistence type="predicted"/>
<dbReference type="RefSeq" id="XP_067486634.1">
    <property type="nucleotide sequence ID" value="XM_067638779.1"/>
</dbReference>
<keyword evidence="4" id="KW-1185">Reference proteome</keyword>
<gene>
    <name evidence="3" type="ORF">DFL_008967</name>
</gene>
<feature type="region of interest" description="Disordered" evidence="1">
    <location>
        <begin position="853"/>
        <end position="907"/>
    </location>
</feature>
<dbReference type="OrthoDB" id="1920326at2759"/>
<dbReference type="SMART" id="SM00474">
    <property type="entry name" value="35EXOc"/>
    <property type="match status" value="1"/>
</dbReference>
<evidence type="ECO:0000259" key="2">
    <source>
        <dbReference type="SMART" id="SM00474"/>
    </source>
</evidence>
<feature type="region of interest" description="Disordered" evidence="1">
    <location>
        <begin position="36"/>
        <end position="103"/>
    </location>
</feature>
<dbReference type="Gene3D" id="3.30.420.10">
    <property type="entry name" value="Ribonuclease H-like superfamily/Ribonuclease H"/>
    <property type="match status" value="1"/>
</dbReference>
<dbReference type="EMBL" id="SAEB01000012">
    <property type="protein sequence ID" value="RVD81090.1"/>
    <property type="molecule type" value="Genomic_DNA"/>
</dbReference>
<feature type="domain" description="3'-5' exonuclease" evidence="2">
    <location>
        <begin position="323"/>
        <end position="516"/>
    </location>
</feature>
<evidence type="ECO:0000256" key="1">
    <source>
        <dbReference type="SAM" id="MobiDB-lite"/>
    </source>
</evidence>
<dbReference type="Proteomes" id="UP000283090">
    <property type="component" value="Unassembled WGS sequence"/>
</dbReference>
<feature type="compositionally biased region" description="Gly residues" evidence="1">
    <location>
        <begin position="39"/>
        <end position="54"/>
    </location>
</feature>
<dbReference type="InterPro" id="IPR002562">
    <property type="entry name" value="3'-5'_exonuclease_dom"/>
</dbReference>
<dbReference type="SUPFAM" id="SSF53098">
    <property type="entry name" value="Ribonuclease H-like"/>
    <property type="match status" value="1"/>
</dbReference>
<dbReference type="InterPro" id="IPR012337">
    <property type="entry name" value="RNaseH-like_sf"/>
</dbReference>
<dbReference type="VEuPathDB" id="FungiDB:DFL_008967"/>
<dbReference type="InterPro" id="IPR036397">
    <property type="entry name" value="RNaseH_sf"/>
</dbReference>
<name>A0A436ZQA5_ARTFL</name>